<reference evidence="2" key="1">
    <citation type="journal article" date="2015" name="Nature">
        <title>Complex archaea that bridge the gap between prokaryotes and eukaryotes.</title>
        <authorList>
            <person name="Spang A."/>
            <person name="Saw J.H."/>
            <person name="Jorgensen S.L."/>
            <person name="Zaremba-Niedzwiedzka K."/>
            <person name="Martijn J."/>
            <person name="Lind A.E."/>
            <person name="van Eijk R."/>
            <person name="Schleper C."/>
            <person name="Guy L."/>
            <person name="Ettema T.J."/>
        </authorList>
    </citation>
    <scope>NUCLEOTIDE SEQUENCE</scope>
</reference>
<evidence type="ECO:0000256" key="1">
    <source>
        <dbReference type="SAM" id="MobiDB-lite"/>
    </source>
</evidence>
<gene>
    <name evidence="2" type="ORF">LCGC14_2493730</name>
</gene>
<comment type="caution">
    <text evidence="2">The sequence shown here is derived from an EMBL/GenBank/DDBJ whole genome shotgun (WGS) entry which is preliminary data.</text>
</comment>
<proteinExistence type="predicted"/>
<name>A0A0F9DFS6_9ZZZZ</name>
<dbReference type="EMBL" id="LAZR01039590">
    <property type="protein sequence ID" value="KKL16621.1"/>
    <property type="molecule type" value="Genomic_DNA"/>
</dbReference>
<protein>
    <submittedName>
        <fullName evidence="2">Uncharacterized protein</fullName>
    </submittedName>
</protein>
<dbReference type="AlphaFoldDB" id="A0A0F9DFS6"/>
<organism evidence="2">
    <name type="scientific">marine sediment metagenome</name>
    <dbReference type="NCBI Taxonomy" id="412755"/>
    <lineage>
        <taxon>unclassified sequences</taxon>
        <taxon>metagenomes</taxon>
        <taxon>ecological metagenomes</taxon>
    </lineage>
</organism>
<accession>A0A0F9DFS6</accession>
<evidence type="ECO:0000313" key="2">
    <source>
        <dbReference type="EMBL" id="KKL16621.1"/>
    </source>
</evidence>
<sequence length="154" mass="17185">MPVTVKIDPTPKYGIISKVGSLTLEHGVKGRERELLLAKAKEQFVRSMEQQEMGLVSIPGKENPQWVSSEDGELTAWYAIDWLGERPKRMGSDGEPLPTKREESLEDSQGEVEYRCVGIFYAPMVAVPMVADVRGQELAAKNQTQFGFDSQPKT</sequence>
<feature type="compositionally biased region" description="Basic and acidic residues" evidence="1">
    <location>
        <begin position="86"/>
        <end position="103"/>
    </location>
</feature>
<feature type="region of interest" description="Disordered" evidence="1">
    <location>
        <begin position="86"/>
        <end position="108"/>
    </location>
</feature>